<accession>A0A565AXI6</accession>
<organism evidence="2 3">
    <name type="scientific">Arabis nemorensis</name>
    <dbReference type="NCBI Taxonomy" id="586526"/>
    <lineage>
        <taxon>Eukaryota</taxon>
        <taxon>Viridiplantae</taxon>
        <taxon>Streptophyta</taxon>
        <taxon>Embryophyta</taxon>
        <taxon>Tracheophyta</taxon>
        <taxon>Spermatophyta</taxon>
        <taxon>Magnoliopsida</taxon>
        <taxon>eudicotyledons</taxon>
        <taxon>Gunneridae</taxon>
        <taxon>Pentapetalae</taxon>
        <taxon>rosids</taxon>
        <taxon>malvids</taxon>
        <taxon>Brassicales</taxon>
        <taxon>Brassicaceae</taxon>
        <taxon>Arabideae</taxon>
        <taxon>Arabis</taxon>
    </lineage>
</organism>
<dbReference type="AlphaFoldDB" id="A0A565AXI6"/>
<sequence>MLILHRVHLEMLYSNPLNQVGVHGPTDLMLADPPTGDVGGTANNIVLPETTNNEVGHQFGDVGMNLLDTYMQPTVGNTYSGIDDAMFFWEGLMSQGYPPEEKFFVCSHRKLDTSSTGSSSDICIMADFESEHDLAILPTQSHGTAQLLPSEERVEREGISDDSPIQTTPQIIQIPNQNGTAEPFLGLTLTCGPLPRTNDPVVGNADGGNSSEGSGPSLGGF</sequence>
<reference evidence="2" key="1">
    <citation type="submission" date="2019-07" db="EMBL/GenBank/DDBJ databases">
        <authorList>
            <person name="Dittberner H."/>
        </authorList>
    </citation>
    <scope>NUCLEOTIDE SEQUENCE [LARGE SCALE GENOMIC DNA]</scope>
</reference>
<keyword evidence="3" id="KW-1185">Reference proteome</keyword>
<dbReference type="EMBL" id="CABITT030000002">
    <property type="protein sequence ID" value="VVA93800.1"/>
    <property type="molecule type" value="Genomic_DNA"/>
</dbReference>
<name>A0A565AXI6_9BRAS</name>
<dbReference type="OrthoDB" id="10613298at2759"/>
<dbReference type="Proteomes" id="UP000489600">
    <property type="component" value="Unassembled WGS sequence"/>
</dbReference>
<evidence type="ECO:0000313" key="3">
    <source>
        <dbReference type="Proteomes" id="UP000489600"/>
    </source>
</evidence>
<proteinExistence type="predicted"/>
<comment type="caution">
    <text evidence="2">The sequence shown here is derived from an EMBL/GenBank/DDBJ whole genome shotgun (WGS) entry which is preliminary data.</text>
</comment>
<protein>
    <submittedName>
        <fullName evidence="2">Uncharacterized protein</fullName>
    </submittedName>
</protein>
<evidence type="ECO:0000256" key="1">
    <source>
        <dbReference type="SAM" id="MobiDB-lite"/>
    </source>
</evidence>
<gene>
    <name evidence="2" type="ORF">ANE_LOCUS4245</name>
</gene>
<evidence type="ECO:0000313" key="2">
    <source>
        <dbReference type="EMBL" id="VVA93800.1"/>
    </source>
</evidence>
<feature type="region of interest" description="Disordered" evidence="1">
    <location>
        <begin position="195"/>
        <end position="221"/>
    </location>
</feature>